<dbReference type="NCBIfam" id="NF033504">
    <property type="entry name" value="Ni_dep_LarA"/>
    <property type="match status" value="1"/>
</dbReference>
<accession>A0ABW3UIL4</accession>
<evidence type="ECO:0000259" key="2">
    <source>
        <dbReference type="Pfam" id="PF21113"/>
    </source>
</evidence>
<feature type="domain" description="LarA-like N-terminal" evidence="1">
    <location>
        <begin position="6"/>
        <end position="202"/>
    </location>
</feature>
<dbReference type="EMBL" id="JBHTLU010000014">
    <property type="protein sequence ID" value="MFD1220827.1"/>
    <property type="molecule type" value="Genomic_DNA"/>
</dbReference>
<dbReference type="Pfam" id="PF21113">
    <property type="entry name" value="LarA_C"/>
    <property type="match status" value="1"/>
</dbReference>
<dbReference type="Pfam" id="PF09861">
    <property type="entry name" value="Lar_N"/>
    <property type="match status" value="1"/>
</dbReference>
<dbReference type="RefSeq" id="WP_345592299.1">
    <property type="nucleotide sequence ID" value="NZ_BAABJG010000029.1"/>
</dbReference>
<dbReference type="PANTHER" id="PTHR33171:SF17">
    <property type="entry name" value="LARA-LIKE N-TERMINAL DOMAIN-CONTAINING PROTEIN"/>
    <property type="match status" value="1"/>
</dbReference>
<dbReference type="PANTHER" id="PTHR33171">
    <property type="entry name" value="LAR_N DOMAIN-CONTAINING PROTEIN"/>
    <property type="match status" value="1"/>
</dbReference>
<reference evidence="4" key="1">
    <citation type="journal article" date="2019" name="Int. J. Syst. Evol. Microbiol.">
        <title>The Global Catalogue of Microorganisms (GCM) 10K type strain sequencing project: providing services to taxonomists for standard genome sequencing and annotation.</title>
        <authorList>
            <consortium name="The Broad Institute Genomics Platform"/>
            <consortium name="The Broad Institute Genome Sequencing Center for Infectious Disease"/>
            <person name="Wu L."/>
            <person name="Ma J."/>
        </authorList>
    </citation>
    <scope>NUCLEOTIDE SEQUENCE [LARGE SCALE GENOMIC DNA]</scope>
    <source>
        <strain evidence="4">CCUG 53270</strain>
    </source>
</reference>
<dbReference type="Gene3D" id="3.90.226.30">
    <property type="match status" value="1"/>
</dbReference>
<feature type="domain" description="Lactate racemase C-terminal" evidence="2">
    <location>
        <begin position="272"/>
        <end position="391"/>
    </location>
</feature>
<dbReference type="Proteomes" id="UP001597180">
    <property type="component" value="Unassembled WGS sequence"/>
</dbReference>
<evidence type="ECO:0000259" key="1">
    <source>
        <dbReference type="Pfam" id="PF09861"/>
    </source>
</evidence>
<gene>
    <name evidence="3" type="primary">larA</name>
    <name evidence="3" type="ORF">ACFQ4B_11930</name>
</gene>
<dbReference type="InterPro" id="IPR047926">
    <property type="entry name" value="Ni_dep_LarA"/>
</dbReference>
<protein>
    <submittedName>
        <fullName evidence="3">Nickel-dependent lactate racemase</fullName>
    </submittedName>
</protein>
<evidence type="ECO:0000313" key="3">
    <source>
        <dbReference type="EMBL" id="MFD1220827.1"/>
    </source>
</evidence>
<dbReference type="InterPro" id="IPR048068">
    <property type="entry name" value="LarA-like"/>
</dbReference>
<evidence type="ECO:0000313" key="4">
    <source>
        <dbReference type="Proteomes" id="UP001597180"/>
    </source>
</evidence>
<sequence length="416" mass="45760">MFHLPYGKTTIPLSVPESLPVDIITYRADQTEEKQLSSRNRILKALSQPIRSPRLSELAAGRHSAVIIISDGTRLSPSHLLLPPLLEELNQAGIPDPSIDIIIALGMHRKHTREEMEQLVGPAVYKRIRVHNHSAAAEDCIRLGTTSFGTPIEINRLAVKADLRIATGNMEPHALAGISGGIKAVVPGIASRRCIEHNHSLSQQFKAVPGHPDNPIHQDMEEALRFITVDFMLNVVVDHEKHVLEAAAGHITAAHQALISQAASRFVVPVKQTYDLTVVSPGGHPKDLQLYQAIKALRNASALTRTGGTIIMAAECPEMFGNGIFQFWVETMKDRQTMVDQLKREFQLGAHKILHLDEVLTQQRVYLYSALPRPIVELLGLLPVDDIQAAFTESISGQGKSIALMPYGSLTYPQLP</sequence>
<dbReference type="InterPro" id="IPR018657">
    <property type="entry name" value="LarA-like_N"/>
</dbReference>
<comment type="caution">
    <text evidence="3">The sequence shown here is derived from an EMBL/GenBank/DDBJ whole genome shotgun (WGS) entry which is preliminary data.</text>
</comment>
<keyword evidence="4" id="KW-1185">Reference proteome</keyword>
<dbReference type="InterPro" id="IPR048520">
    <property type="entry name" value="LarA_C"/>
</dbReference>
<name>A0ABW3UIL4_9BACL</name>
<organism evidence="3 4">
    <name type="scientific">Paenibacillus vulneris</name>
    <dbReference type="NCBI Taxonomy" id="1133364"/>
    <lineage>
        <taxon>Bacteria</taxon>
        <taxon>Bacillati</taxon>
        <taxon>Bacillota</taxon>
        <taxon>Bacilli</taxon>
        <taxon>Bacillales</taxon>
        <taxon>Paenibacillaceae</taxon>
        <taxon>Paenibacillus</taxon>
    </lineage>
</organism>
<dbReference type="Gene3D" id="3.40.50.11440">
    <property type="match status" value="1"/>
</dbReference>
<proteinExistence type="predicted"/>
<dbReference type="InterPro" id="IPR043166">
    <property type="entry name" value="LarA-like_C"/>
</dbReference>